<feature type="binding site" evidence="3">
    <location>
        <position position="77"/>
    </location>
    <ligand>
        <name>Zn(2+)</name>
        <dbReference type="ChEBI" id="CHEBI:29105"/>
        <label>1</label>
    </ligand>
</feature>
<dbReference type="Gene3D" id="3.30.70.360">
    <property type="match status" value="1"/>
</dbReference>
<feature type="binding site" evidence="3">
    <location>
        <position position="124"/>
    </location>
    <ligand>
        <name>Zn(2+)</name>
        <dbReference type="ChEBI" id="CHEBI:29105"/>
        <label>2</label>
    </ligand>
</feature>
<feature type="domain" description="Peptidase M20 dimerisation" evidence="4">
    <location>
        <begin position="208"/>
        <end position="309"/>
    </location>
</feature>
<dbReference type="InterPro" id="IPR011650">
    <property type="entry name" value="Peptidase_M20_dimer"/>
</dbReference>
<reference evidence="5" key="2">
    <citation type="journal article" date="2024" name="Environ. Microbiol.">
        <title>Genome analysis and description of Tunturibacter gen. nov. expands the diversity of Terriglobia in tundra soils.</title>
        <authorList>
            <person name="Messyasz A."/>
            <person name="Mannisto M.K."/>
            <person name="Kerkhof L.J."/>
            <person name="Haggblom M.M."/>
        </authorList>
    </citation>
    <scope>NUCLEOTIDE SEQUENCE</scope>
    <source>
        <strain evidence="5">X5P6</strain>
    </source>
</reference>
<organism evidence="5">
    <name type="scientific">Tunturiibacter psychrotolerans</name>
    <dbReference type="NCBI Taxonomy" id="3069686"/>
    <lineage>
        <taxon>Bacteria</taxon>
        <taxon>Pseudomonadati</taxon>
        <taxon>Acidobacteriota</taxon>
        <taxon>Terriglobia</taxon>
        <taxon>Terriglobales</taxon>
        <taxon>Acidobacteriaceae</taxon>
        <taxon>Tunturiibacter</taxon>
    </lineage>
</organism>
<keyword evidence="2 5" id="KW-0378">Hydrolase</keyword>
<dbReference type="InterPro" id="IPR036264">
    <property type="entry name" value="Bact_exopeptidase_dim_dom"/>
</dbReference>
<evidence type="ECO:0000256" key="1">
    <source>
        <dbReference type="ARBA" id="ARBA00006153"/>
    </source>
</evidence>
<evidence type="ECO:0000256" key="3">
    <source>
        <dbReference type="PIRSR" id="PIRSR001235-1"/>
    </source>
</evidence>
<keyword evidence="3" id="KW-0862">Zinc</keyword>
<proteinExistence type="inferred from homology"/>
<feature type="binding site" evidence="3">
    <location>
        <position position="88"/>
    </location>
    <ligand>
        <name>Zn(2+)</name>
        <dbReference type="ChEBI" id="CHEBI:29105"/>
        <label>1</label>
    </ligand>
</feature>
<dbReference type="Gene3D" id="3.40.630.10">
    <property type="entry name" value="Zn peptidases"/>
    <property type="match status" value="1"/>
</dbReference>
<evidence type="ECO:0000313" key="5">
    <source>
        <dbReference type="EMBL" id="XCB34476.1"/>
    </source>
</evidence>
<evidence type="ECO:0000256" key="2">
    <source>
        <dbReference type="ARBA" id="ARBA00022801"/>
    </source>
</evidence>
<feature type="binding site" evidence="3">
    <location>
        <position position="381"/>
    </location>
    <ligand>
        <name>Zn(2+)</name>
        <dbReference type="ChEBI" id="CHEBI:29105"/>
        <label>2</label>
    </ligand>
</feature>
<dbReference type="PIRSF" id="PIRSF001235">
    <property type="entry name" value="Amidase_carbamoylase"/>
    <property type="match status" value="1"/>
</dbReference>
<dbReference type="NCBIfam" id="TIGR01879">
    <property type="entry name" value="hydantase"/>
    <property type="match status" value="1"/>
</dbReference>
<dbReference type="Pfam" id="PF07687">
    <property type="entry name" value="M20_dimer"/>
    <property type="match status" value="1"/>
</dbReference>
<comment type="similarity">
    <text evidence="1">Belongs to the peptidase M20 family.</text>
</comment>
<dbReference type="GO" id="GO:0046872">
    <property type="term" value="F:metal ion binding"/>
    <property type="evidence" value="ECO:0007669"/>
    <property type="project" value="UniProtKB-KW"/>
</dbReference>
<dbReference type="AlphaFoldDB" id="A0AAU7ZU69"/>
<dbReference type="InterPro" id="IPR010158">
    <property type="entry name" value="Amidase_Cbmase"/>
</dbReference>
<reference evidence="5" key="1">
    <citation type="submission" date="2023-08" db="EMBL/GenBank/DDBJ databases">
        <authorList>
            <person name="Messyasz A."/>
            <person name="Mannisto M.K."/>
            <person name="Kerkhof L.J."/>
            <person name="Haggblom M."/>
        </authorList>
    </citation>
    <scope>NUCLEOTIDE SEQUENCE</scope>
    <source>
        <strain evidence="5">X5P6</strain>
    </source>
</reference>
<gene>
    <name evidence="5" type="ORF">RBB77_06205</name>
</gene>
<dbReference type="GO" id="GO:0016813">
    <property type="term" value="F:hydrolase activity, acting on carbon-nitrogen (but not peptide) bonds, in linear amidines"/>
    <property type="evidence" value="ECO:0007669"/>
    <property type="project" value="InterPro"/>
</dbReference>
<name>A0AAU7ZU69_9BACT</name>
<dbReference type="PANTHER" id="PTHR32494">
    <property type="entry name" value="ALLANTOATE DEIMINASE-RELATED"/>
    <property type="match status" value="1"/>
</dbReference>
<sequence>MPVDPLRVISDLKELRALTGDADGAQRVAWTPAWLKAREWFQEKLKGLPLEHHYDAAGNSWTTLRGDSDRALILGSHLDSVPNGGWLDGCLGVLTGLEVTRGLVEDFDGRPPITIRLVDWADEEGARFGRSLFGSSAFAGTHTIEADRSRTDRDGVRLEDALLSCKINVEQIGRAAEERRNAAAYLELHIEQGPVLEGMGLPLGVVLGTKGVERHSITFHGQEAHSGSTPMSVRRDALAAAAKLALEIRPIARKHPDAVATMGSVKTFPGIVTAVVGRCEATLDMRDLDEKVLASMLRDARDASERFAKEEGCTVDWSRIWSIEPVPFDPQLIEFCEEAVRETSSVSHRLPSGPLHDAAEVARAGIPTVMMFTQSLAGLSHNKAEDTRIEDLTLAVQAFDRLARKTLRWLSEQGS</sequence>
<dbReference type="SUPFAM" id="SSF53187">
    <property type="entry name" value="Zn-dependent exopeptidases"/>
    <property type="match status" value="1"/>
</dbReference>
<dbReference type="RefSeq" id="WP_353065659.1">
    <property type="nucleotide sequence ID" value="NZ_CP132942.1"/>
</dbReference>
<dbReference type="KEGG" id="tpsc:RBB77_06205"/>
<protein>
    <submittedName>
        <fullName evidence="5">Zn-dependent hydrolase</fullName>
    </submittedName>
</protein>
<comment type="cofactor">
    <cofactor evidence="3">
        <name>Zn(2+)</name>
        <dbReference type="ChEBI" id="CHEBI:29105"/>
    </cofactor>
    <text evidence="3">Binds 2 Zn(2+) ions per subunit.</text>
</comment>
<accession>A0AAU7ZU69</accession>
<keyword evidence="3" id="KW-0479">Metal-binding</keyword>
<feature type="binding site" evidence="3">
    <location>
        <position position="88"/>
    </location>
    <ligand>
        <name>Zn(2+)</name>
        <dbReference type="ChEBI" id="CHEBI:29105"/>
        <label>2</label>
    </ligand>
</feature>
<dbReference type="Pfam" id="PF01546">
    <property type="entry name" value="Peptidase_M20"/>
    <property type="match status" value="1"/>
</dbReference>
<evidence type="ECO:0000259" key="4">
    <source>
        <dbReference type="Pfam" id="PF07687"/>
    </source>
</evidence>
<dbReference type="InterPro" id="IPR002933">
    <property type="entry name" value="Peptidase_M20"/>
</dbReference>
<dbReference type="EMBL" id="CP132942">
    <property type="protein sequence ID" value="XCB34476.1"/>
    <property type="molecule type" value="Genomic_DNA"/>
</dbReference>
<dbReference type="PANTHER" id="PTHR32494:SF5">
    <property type="entry name" value="ALLANTOATE AMIDOHYDROLASE"/>
    <property type="match status" value="1"/>
</dbReference>
<dbReference type="SUPFAM" id="SSF55031">
    <property type="entry name" value="Bacterial exopeptidase dimerisation domain"/>
    <property type="match status" value="1"/>
</dbReference>
<feature type="binding site" evidence="3">
    <location>
        <position position="189"/>
    </location>
    <ligand>
        <name>Zn(2+)</name>
        <dbReference type="ChEBI" id="CHEBI:29105"/>
        <label>1</label>
    </ligand>
</feature>